<dbReference type="Gene3D" id="3.40.50.1820">
    <property type="entry name" value="alpha/beta hydrolase"/>
    <property type="match status" value="1"/>
</dbReference>
<evidence type="ECO:0000256" key="3">
    <source>
        <dbReference type="SAM" id="SignalP"/>
    </source>
</evidence>
<dbReference type="GO" id="GO:0008076">
    <property type="term" value="C:voltage-gated potassium channel complex"/>
    <property type="evidence" value="ECO:0007669"/>
    <property type="project" value="TreeGrafter"/>
</dbReference>
<reference evidence="6" key="3">
    <citation type="submission" date="2025-09" db="UniProtKB">
        <authorList>
            <consortium name="Ensembl"/>
        </authorList>
    </citation>
    <scope>IDENTIFICATION</scope>
</reference>
<dbReference type="GeneTree" id="ENSGT00940000154657"/>
<keyword evidence="2" id="KW-0325">Glycoprotein</keyword>
<feature type="chain" id="PRO_5034735194" evidence="3">
    <location>
        <begin position="18"/>
        <end position="757"/>
    </location>
</feature>
<dbReference type="OrthoDB" id="16520at2759"/>
<reference evidence="6" key="2">
    <citation type="submission" date="2025-08" db="UniProtKB">
        <authorList>
            <consortium name="Ensembl"/>
        </authorList>
    </citation>
    <scope>IDENTIFICATION</scope>
</reference>
<comment type="subcellular location">
    <subcellularLocation>
        <location evidence="1">Cell membrane</location>
        <topology evidence="1">Single-pass type II membrane protein</topology>
    </subcellularLocation>
</comment>
<feature type="domain" description="Dipeptidylpeptidase IV N-terminal" evidence="5">
    <location>
        <begin position="97"/>
        <end position="461"/>
    </location>
</feature>
<organism evidence="6 7">
    <name type="scientific">Scleropages formosus</name>
    <name type="common">Asian bonytongue</name>
    <name type="synonym">Osteoglossum formosum</name>
    <dbReference type="NCBI Taxonomy" id="113540"/>
    <lineage>
        <taxon>Eukaryota</taxon>
        <taxon>Metazoa</taxon>
        <taxon>Chordata</taxon>
        <taxon>Craniata</taxon>
        <taxon>Vertebrata</taxon>
        <taxon>Euteleostomi</taxon>
        <taxon>Actinopterygii</taxon>
        <taxon>Neopterygii</taxon>
        <taxon>Teleostei</taxon>
        <taxon>Osteoglossocephala</taxon>
        <taxon>Osteoglossomorpha</taxon>
        <taxon>Osteoglossiformes</taxon>
        <taxon>Osteoglossidae</taxon>
        <taxon>Scleropages</taxon>
    </lineage>
</organism>
<evidence type="ECO:0000256" key="2">
    <source>
        <dbReference type="ARBA" id="ARBA00023180"/>
    </source>
</evidence>
<evidence type="ECO:0000256" key="1">
    <source>
        <dbReference type="ARBA" id="ARBA00004401"/>
    </source>
</evidence>
<dbReference type="Pfam" id="PF00326">
    <property type="entry name" value="Peptidase_S9"/>
    <property type="match status" value="1"/>
</dbReference>
<protein>
    <submittedName>
        <fullName evidence="6">Dipeptidyl peptidase like 10</fullName>
    </submittedName>
</protein>
<dbReference type="GO" id="GO:0015459">
    <property type="term" value="F:potassium channel regulator activity"/>
    <property type="evidence" value="ECO:0007669"/>
    <property type="project" value="TreeGrafter"/>
</dbReference>
<dbReference type="InterPro" id="IPR002469">
    <property type="entry name" value="Peptidase_S9B_N"/>
</dbReference>
<evidence type="ECO:0000313" key="6">
    <source>
        <dbReference type="Ensembl" id="ENSSFOP00015035506.2"/>
    </source>
</evidence>
<dbReference type="GO" id="GO:0008236">
    <property type="term" value="F:serine-type peptidase activity"/>
    <property type="evidence" value="ECO:0007669"/>
    <property type="project" value="InterPro"/>
</dbReference>
<dbReference type="Proteomes" id="UP000694397">
    <property type="component" value="Chromosome 1"/>
</dbReference>
<dbReference type="SUPFAM" id="SSF53474">
    <property type="entry name" value="alpha/beta-Hydrolases"/>
    <property type="match status" value="1"/>
</dbReference>
<accession>A0A8C9SDZ3</accession>
<dbReference type="InterPro" id="IPR050278">
    <property type="entry name" value="Serine_Prot_S9B/DPPIV"/>
</dbReference>
<evidence type="ECO:0000313" key="7">
    <source>
        <dbReference type="Proteomes" id="UP000694397"/>
    </source>
</evidence>
<dbReference type="SUPFAM" id="SSF82171">
    <property type="entry name" value="DPP6 N-terminal domain-like"/>
    <property type="match status" value="1"/>
</dbReference>
<dbReference type="GO" id="GO:1901379">
    <property type="term" value="P:regulation of potassium ion transmembrane transport"/>
    <property type="evidence" value="ECO:0007669"/>
    <property type="project" value="TreeGrafter"/>
</dbReference>
<dbReference type="InterPro" id="IPR029058">
    <property type="entry name" value="AB_hydrolase_fold"/>
</dbReference>
<dbReference type="Pfam" id="PF00930">
    <property type="entry name" value="DPPIV_N"/>
    <property type="match status" value="1"/>
</dbReference>
<keyword evidence="7" id="KW-1185">Reference proteome</keyword>
<evidence type="ECO:0000259" key="5">
    <source>
        <dbReference type="Pfam" id="PF00930"/>
    </source>
</evidence>
<keyword evidence="3" id="KW-0732">Signal</keyword>
<dbReference type="InterPro" id="IPR001375">
    <property type="entry name" value="Peptidase_S9_cat"/>
</dbReference>
<feature type="signal peptide" evidence="3">
    <location>
        <begin position="1"/>
        <end position="17"/>
    </location>
</feature>
<dbReference type="Ensembl" id="ENSSFOT00015035893.2">
    <property type="protein sequence ID" value="ENSSFOP00015035506.2"/>
    <property type="gene ID" value="ENSSFOG00015022612.2"/>
</dbReference>
<proteinExistence type="predicted"/>
<sequence>AIALLVILMVCSLITMSVILLTPDTSGGSDTKLCVDDLFKPTFIVRDPEAKWISESEVVYRNHDGHVIKFNVATNETDILLKNNTFISFKVAKYSISPDLRYVLFAYDVKQVYRYSVTASYIIYNIHTREVWELNPPEVPNSVLQHAAWGVQGQQLMYIFENNIYYQSDVRSTSLRLTSSGKEGDIYNGIADWLYEEEILKSHVTHWWSPDGERLAFLMINNTMVPNMALPRFTGAMYPKGKQYPYPKAGQPNPTVKLFVANLYGPTHTQELFPPESLKARDYYVVMVKWISSTKTAVRWLNRAQNMSVLSVCDTSTGACIKEASEFWLNKQDQEPVFSSDGSKFFLTVPVKQGGQGEFHHIAMFSTQSRVDQSDVRHLTSGNWEVTKILGFDEINQKIFFLSTEGSSRRRQLFSVFTVGLFPRRCLTCDLNKTHCSYFDADMSPGQQHVILHCKGPGVPTVILRSLHNATNYFILENNTVLKAALWNKKIHHSEFRSVVIDHFDLPLKISYPLDFSESKHYGLLMIVDGAPGSQLVSDQFQLDWDSVLVSSDNIIVARLDGRGAGFQGQRVLHAIHQTLGTVDVKDQIAAVEFMLKSPYIDRTRIGVFGKGYGGYVALMMLKSTENLIKCAVTVSPVTDWKLYASAFSERFLGMPVRDDSTYQFSSVLQDVQGLRGQNLMLVHGTADANVHFQHSAELIKHLIKVGANYTMQMYPDEGHFFSQKSQQHFYTSLITYFRECLREDILLVPDEPEEEE</sequence>
<dbReference type="GO" id="GO:0006508">
    <property type="term" value="P:proteolysis"/>
    <property type="evidence" value="ECO:0007669"/>
    <property type="project" value="InterPro"/>
</dbReference>
<dbReference type="PANTHER" id="PTHR11731:SF21">
    <property type="entry name" value="INACTIVE DIPEPTIDYL PEPTIDASE 10"/>
    <property type="match status" value="1"/>
</dbReference>
<dbReference type="PANTHER" id="PTHR11731">
    <property type="entry name" value="PROTEASE FAMILY S9B,C DIPEPTIDYL-PEPTIDASE IV-RELATED"/>
    <property type="match status" value="1"/>
</dbReference>
<gene>
    <name evidence="6" type="primary">DPP10</name>
</gene>
<evidence type="ECO:0000259" key="4">
    <source>
        <dbReference type="Pfam" id="PF00326"/>
    </source>
</evidence>
<name>A0A8C9SDZ3_SCLFO</name>
<dbReference type="AlphaFoldDB" id="A0A8C9SDZ3"/>
<reference evidence="6 7" key="1">
    <citation type="submission" date="2019-04" db="EMBL/GenBank/DDBJ databases">
        <authorList>
            <consortium name="Wellcome Sanger Institute Data Sharing"/>
        </authorList>
    </citation>
    <scope>NUCLEOTIDE SEQUENCE [LARGE SCALE GENOMIC DNA]</scope>
</reference>
<dbReference type="FunFam" id="3.40.50.1820:FF:000003">
    <property type="entry name" value="Dipeptidyl peptidase 4"/>
    <property type="match status" value="1"/>
</dbReference>
<dbReference type="Gene3D" id="2.140.10.30">
    <property type="entry name" value="Dipeptidylpeptidase IV, N-terminal domain"/>
    <property type="match status" value="1"/>
</dbReference>
<feature type="domain" description="Peptidase S9 prolyl oligopeptidase catalytic" evidence="4">
    <location>
        <begin position="542"/>
        <end position="743"/>
    </location>
</feature>